<organism evidence="2">
    <name type="scientific">Arundo donax</name>
    <name type="common">Giant reed</name>
    <name type="synonym">Donax arundinaceus</name>
    <dbReference type="NCBI Taxonomy" id="35708"/>
    <lineage>
        <taxon>Eukaryota</taxon>
        <taxon>Viridiplantae</taxon>
        <taxon>Streptophyta</taxon>
        <taxon>Embryophyta</taxon>
        <taxon>Tracheophyta</taxon>
        <taxon>Spermatophyta</taxon>
        <taxon>Magnoliopsida</taxon>
        <taxon>Liliopsida</taxon>
        <taxon>Poales</taxon>
        <taxon>Poaceae</taxon>
        <taxon>PACMAD clade</taxon>
        <taxon>Arundinoideae</taxon>
        <taxon>Arundineae</taxon>
        <taxon>Arundo</taxon>
    </lineage>
</organism>
<dbReference type="AlphaFoldDB" id="A0A0A9CHN7"/>
<feature type="compositionally biased region" description="Polar residues" evidence="1">
    <location>
        <begin position="11"/>
        <end position="28"/>
    </location>
</feature>
<protein>
    <submittedName>
        <fullName evidence="2">Uncharacterized protein</fullName>
    </submittedName>
</protein>
<reference evidence="2" key="2">
    <citation type="journal article" date="2015" name="Data Brief">
        <title>Shoot transcriptome of the giant reed, Arundo donax.</title>
        <authorList>
            <person name="Barrero R.A."/>
            <person name="Guerrero F.D."/>
            <person name="Moolhuijzen P."/>
            <person name="Goolsby J.A."/>
            <person name="Tidwell J."/>
            <person name="Bellgard S.E."/>
            <person name="Bellgard M.I."/>
        </authorList>
    </citation>
    <scope>NUCLEOTIDE SEQUENCE</scope>
    <source>
        <tissue evidence="2">Shoot tissue taken approximately 20 cm above the soil surface</tissue>
    </source>
</reference>
<dbReference type="EMBL" id="GBRH01226873">
    <property type="protein sequence ID" value="JAD71022.1"/>
    <property type="molecule type" value="Transcribed_RNA"/>
</dbReference>
<evidence type="ECO:0000313" key="2">
    <source>
        <dbReference type="EMBL" id="JAD71022.1"/>
    </source>
</evidence>
<feature type="region of interest" description="Disordered" evidence="1">
    <location>
        <begin position="1"/>
        <end position="49"/>
    </location>
</feature>
<name>A0A0A9CHN7_ARUDO</name>
<sequence length="49" mass="5471">MGRHRPLRAPTSMNSAHNLTQKGRNFGSSRCKKDISQTSETPLAPMLNF</sequence>
<accession>A0A0A9CHN7</accession>
<evidence type="ECO:0000256" key="1">
    <source>
        <dbReference type="SAM" id="MobiDB-lite"/>
    </source>
</evidence>
<proteinExistence type="predicted"/>
<reference evidence="2" key="1">
    <citation type="submission" date="2014-09" db="EMBL/GenBank/DDBJ databases">
        <authorList>
            <person name="Magalhaes I.L.F."/>
            <person name="Oliveira U."/>
            <person name="Santos F.R."/>
            <person name="Vidigal T.H.D.A."/>
            <person name="Brescovit A.D."/>
            <person name="Santos A.J."/>
        </authorList>
    </citation>
    <scope>NUCLEOTIDE SEQUENCE</scope>
    <source>
        <tissue evidence="2">Shoot tissue taken approximately 20 cm above the soil surface</tissue>
    </source>
</reference>